<name>X1L5H8_9ZZZZ</name>
<gene>
    <name evidence="3" type="ORF">S06H3_22449</name>
</gene>
<feature type="domain" description="EamA" evidence="2">
    <location>
        <begin position="1"/>
        <end position="107"/>
    </location>
</feature>
<accession>X1L5H8</accession>
<sequence length="126" mass="13559">MIGLILALLSGFSFSLSNIFIRKGVHRSGEAFSLIPIFAFLGTVFFGIPLLISGEVEQLASLSWLGVSVLAGAGILHFILGRILAYTGIRLIGANRTVPIFTCSILIDALKTVLNRLAEITAEEKR</sequence>
<dbReference type="GO" id="GO:0016020">
    <property type="term" value="C:membrane"/>
    <property type="evidence" value="ECO:0007669"/>
    <property type="project" value="InterPro"/>
</dbReference>
<evidence type="ECO:0000256" key="1">
    <source>
        <dbReference type="SAM" id="Phobius"/>
    </source>
</evidence>
<evidence type="ECO:0000259" key="2">
    <source>
        <dbReference type="Pfam" id="PF00892"/>
    </source>
</evidence>
<reference evidence="3" key="1">
    <citation type="journal article" date="2014" name="Front. Microbiol.">
        <title>High frequency of phylogenetically diverse reductive dehalogenase-homologous genes in deep subseafloor sedimentary metagenomes.</title>
        <authorList>
            <person name="Kawai M."/>
            <person name="Futagami T."/>
            <person name="Toyoda A."/>
            <person name="Takaki Y."/>
            <person name="Nishi S."/>
            <person name="Hori S."/>
            <person name="Arai W."/>
            <person name="Tsubouchi T."/>
            <person name="Morono Y."/>
            <person name="Uchiyama I."/>
            <person name="Ito T."/>
            <person name="Fujiyama A."/>
            <person name="Inagaki F."/>
            <person name="Takami H."/>
        </authorList>
    </citation>
    <scope>NUCLEOTIDE SEQUENCE</scope>
    <source>
        <strain evidence="3">Expedition CK06-06</strain>
    </source>
</reference>
<organism evidence="3">
    <name type="scientific">marine sediment metagenome</name>
    <dbReference type="NCBI Taxonomy" id="412755"/>
    <lineage>
        <taxon>unclassified sequences</taxon>
        <taxon>metagenomes</taxon>
        <taxon>ecological metagenomes</taxon>
    </lineage>
</organism>
<dbReference type="InterPro" id="IPR000620">
    <property type="entry name" value="EamA_dom"/>
</dbReference>
<keyword evidence="1" id="KW-0472">Membrane</keyword>
<comment type="caution">
    <text evidence="3">The sequence shown here is derived from an EMBL/GenBank/DDBJ whole genome shotgun (WGS) entry which is preliminary data.</text>
</comment>
<dbReference type="AlphaFoldDB" id="X1L5H8"/>
<dbReference type="Pfam" id="PF00892">
    <property type="entry name" value="EamA"/>
    <property type="match status" value="1"/>
</dbReference>
<keyword evidence="1" id="KW-0812">Transmembrane</keyword>
<keyword evidence="1" id="KW-1133">Transmembrane helix</keyword>
<feature type="transmembrane region" description="Helical" evidence="1">
    <location>
        <begin position="33"/>
        <end position="52"/>
    </location>
</feature>
<feature type="transmembrane region" description="Helical" evidence="1">
    <location>
        <begin position="59"/>
        <end position="80"/>
    </location>
</feature>
<dbReference type="EMBL" id="BARV01012004">
    <property type="protein sequence ID" value="GAI14592.1"/>
    <property type="molecule type" value="Genomic_DNA"/>
</dbReference>
<proteinExistence type="predicted"/>
<evidence type="ECO:0000313" key="3">
    <source>
        <dbReference type="EMBL" id="GAI14592.1"/>
    </source>
</evidence>
<protein>
    <recommendedName>
        <fullName evidence="2">EamA domain-containing protein</fullName>
    </recommendedName>
</protein>